<comment type="similarity">
    <text evidence="2">Belongs to the autoinducer-2 exporter (AI-2E) (TC 2.A.86) family.</text>
</comment>
<evidence type="ECO:0000256" key="6">
    <source>
        <dbReference type="SAM" id="Phobius"/>
    </source>
</evidence>
<keyword evidence="4 6" id="KW-1133">Transmembrane helix</keyword>
<feature type="transmembrane region" description="Helical" evidence="6">
    <location>
        <begin position="33"/>
        <end position="65"/>
    </location>
</feature>
<evidence type="ECO:0000256" key="4">
    <source>
        <dbReference type="ARBA" id="ARBA00022989"/>
    </source>
</evidence>
<gene>
    <name evidence="7" type="ORF">EVA_22359</name>
</gene>
<dbReference type="AlphaFoldDB" id="J9FQB1"/>
<dbReference type="InterPro" id="IPR002549">
    <property type="entry name" value="AI-2E-like"/>
</dbReference>
<organism evidence="7">
    <name type="scientific">gut metagenome</name>
    <dbReference type="NCBI Taxonomy" id="749906"/>
    <lineage>
        <taxon>unclassified sequences</taxon>
        <taxon>metagenomes</taxon>
        <taxon>organismal metagenomes</taxon>
    </lineage>
</organism>
<dbReference type="PANTHER" id="PTHR21716">
    <property type="entry name" value="TRANSMEMBRANE PROTEIN"/>
    <property type="match status" value="1"/>
</dbReference>
<evidence type="ECO:0000256" key="1">
    <source>
        <dbReference type="ARBA" id="ARBA00004141"/>
    </source>
</evidence>
<comment type="subcellular location">
    <subcellularLocation>
        <location evidence="1">Membrane</location>
        <topology evidence="1">Multi-pass membrane protein</topology>
    </subcellularLocation>
</comment>
<reference evidence="7" key="1">
    <citation type="journal article" date="2012" name="PLoS ONE">
        <title>Gene sets for utilization of primary and secondary nutrition supplies in the distal gut of endangered iberian lynx.</title>
        <authorList>
            <person name="Alcaide M."/>
            <person name="Messina E."/>
            <person name="Richter M."/>
            <person name="Bargiela R."/>
            <person name="Peplies J."/>
            <person name="Huws S.A."/>
            <person name="Newbold C.J."/>
            <person name="Golyshin P.N."/>
            <person name="Simon M.A."/>
            <person name="Lopez G."/>
            <person name="Yakimov M.M."/>
            <person name="Ferrer M."/>
        </authorList>
    </citation>
    <scope>NUCLEOTIDE SEQUENCE</scope>
</reference>
<comment type="caution">
    <text evidence="7">The sequence shown here is derived from an EMBL/GenBank/DDBJ whole genome shotgun (WGS) entry which is preliminary data.</text>
</comment>
<dbReference type="PANTHER" id="PTHR21716:SF4">
    <property type="entry name" value="TRANSMEMBRANE PROTEIN 245"/>
    <property type="match status" value="1"/>
</dbReference>
<proteinExistence type="inferred from homology"/>
<accession>J9FQB1</accession>
<feature type="non-terminal residue" evidence="7">
    <location>
        <position position="1"/>
    </location>
</feature>
<evidence type="ECO:0000256" key="2">
    <source>
        <dbReference type="ARBA" id="ARBA00009773"/>
    </source>
</evidence>
<feature type="non-terminal residue" evidence="7">
    <location>
        <position position="85"/>
    </location>
</feature>
<evidence type="ECO:0000256" key="5">
    <source>
        <dbReference type="ARBA" id="ARBA00023136"/>
    </source>
</evidence>
<keyword evidence="5 6" id="KW-0472">Membrane</keyword>
<name>J9FQB1_9ZZZZ</name>
<dbReference type="GO" id="GO:0016020">
    <property type="term" value="C:membrane"/>
    <property type="evidence" value="ECO:0007669"/>
    <property type="project" value="UniProtKB-SubCell"/>
</dbReference>
<evidence type="ECO:0000256" key="3">
    <source>
        <dbReference type="ARBA" id="ARBA00022692"/>
    </source>
</evidence>
<evidence type="ECO:0000313" key="7">
    <source>
        <dbReference type="EMBL" id="EJW89534.1"/>
    </source>
</evidence>
<keyword evidence="3 6" id="KW-0812">Transmembrane</keyword>
<protein>
    <submittedName>
        <fullName evidence="7">Protein belonging to Uncharacterized protein family UPF0118</fullName>
    </submittedName>
</protein>
<dbReference type="EMBL" id="AMCI01009419">
    <property type="protein sequence ID" value="EJW89534.1"/>
    <property type="molecule type" value="Genomic_DNA"/>
</dbReference>
<sequence length="85" mass="9497">AIGILLFGSLVISQCDNLIRFILQKKMANTHPLITIFGVVIGIPLFGVMGIIFGPLIVSLFLLFLEMFRKEYLVETHETETATET</sequence>